<dbReference type="Pfam" id="PF04134">
    <property type="entry name" value="DCC1-like"/>
    <property type="match status" value="1"/>
</dbReference>
<evidence type="ECO:0000313" key="2">
    <source>
        <dbReference type="Proteomes" id="UP000291236"/>
    </source>
</evidence>
<dbReference type="AlphaFoldDB" id="A0A4V0P2G9"/>
<dbReference type="PANTHER" id="PTHR33639">
    <property type="entry name" value="THIOL-DISULFIDE OXIDOREDUCTASE DCC"/>
    <property type="match status" value="1"/>
</dbReference>
<name>A0A4V0P2G9_FLUSA</name>
<reference evidence="1 2" key="1">
    <citation type="submission" date="2018-12" db="EMBL/GenBank/DDBJ databases">
        <title>Rubrispira sanarue gen. nov., sp., nov., a member of the order Silvanigrellales, isolated from a brackish lake in Hamamatsu Japan.</title>
        <authorList>
            <person name="Maejima Y."/>
            <person name="Iino T."/>
            <person name="Muraguchi Y."/>
            <person name="Fukuda K."/>
            <person name="Nojiri H."/>
            <person name="Ohkuma M."/>
            <person name="Moriuchi R."/>
            <person name="Dohra H."/>
            <person name="Kimbara K."/>
            <person name="Shintani M."/>
        </authorList>
    </citation>
    <scope>NUCLEOTIDE SEQUENCE [LARGE SCALE GENOMIC DNA]</scope>
    <source>
        <strain evidence="1 2">RF1110005</strain>
    </source>
</reference>
<dbReference type="EMBL" id="AP019368">
    <property type="protein sequence ID" value="BBH53187.1"/>
    <property type="molecule type" value="Genomic_DNA"/>
</dbReference>
<keyword evidence="2" id="KW-1185">Reference proteome</keyword>
<dbReference type="Proteomes" id="UP000291236">
    <property type="component" value="Chromosome"/>
</dbReference>
<accession>A0A4V0P2G9</accession>
<gene>
    <name evidence="1" type="ORF">JCM31447_16300</name>
</gene>
<dbReference type="InterPro" id="IPR052927">
    <property type="entry name" value="DCC_oxidoreductase"/>
</dbReference>
<protein>
    <submittedName>
        <fullName evidence="1">Thiol-disulfide oxidoreductase DCC family protein</fullName>
    </submittedName>
</protein>
<sequence length="119" mass="14215">MLCLKFERDGANIYFSDLNLELSKEFLNKINYFGGNKSIVLFEDGKLFSQFDAIIELAKYLKFPLSLFHLLVYTPKIIHNYIYDIFSKNRYLFGKKESCQLLPDKFQERFITKKSDFHF</sequence>
<dbReference type="KEGG" id="sbf:JCM31447_16300"/>
<dbReference type="GO" id="GO:0015035">
    <property type="term" value="F:protein-disulfide reductase activity"/>
    <property type="evidence" value="ECO:0007669"/>
    <property type="project" value="InterPro"/>
</dbReference>
<proteinExistence type="predicted"/>
<dbReference type="PANTHER" id="PTHR33639:SF2">
    <property type="entry name" value="DUF393 DOMAIN-CONTAINING PROTEIN"/>
    <property type="match status" value="1"/>
</dbReference>
<dbReference type="InterPro" id="IPR007263">
    <property type="entry name" value="DCC1-like"/>
</dbReference>
<evidence type="ECO:0000313" key="1">
    <source>
        <dbReference type="EMBL" id="BBH53187.1"/>
    </source>
</evidence>
<organism evidence="1 2">
    <name type="scientific">Fluviispira sanaruensis</name>
    <dbReference type="NCBI Taxonomy" id="2493639"/>
    <lineage>
        <taxon>Bacteria</taxon>
        <taxon>Pseudomonadati</taxon>
        <taxon>Bdellovibrionota</taxon>
        <taxon>Oligoflexia</taxon>
        <taxon>Silvanigrellales</taxon>
        <taxon>Silvanigrellaceae</taxon>
        <taxon>Fluviispira</taxon>
    </lineage>
</organism>